<feature type="region of interest" description="Disordered" evidence="1">
    <location>
        <begin position="116"/>
        <end position="142"/>
    </location>
</feature>
<feature type="domain" description="DUF7924" evidence="2">
    <location>
        <begin position="337"/>
        <end position="468"/>
    </location>
</feature>
<evidence type="ECO:0000259" key="2">
    <source>
        <dbReference type="Pfam" id="PF25545"/>
    </source>
</evidence>
<evidence type="ECO:0000313" key="3">
    <source>
        <dbReference type="EMBL" id="KIW58939.1"/>
    </source>
</evidence>
<dbReference type="AlphaFoldDB" id="A0A0D2FFQ9"/>
<gene>
    <name evidence="3" type="ORF">PV05_03429</name>
</gene>
<evidence type="ECO:0000313" key="4">
    <source>
        <dbReference type="Proteomes" id="UP000054342"/>
    </source>
</evidence>
<feature type="region of interest" description="Disordered" evidence="1">
    <location>
        <begin position="1"/>
        <end position="93"/>
    </location>
</feature>
<dbReference type="EMBL" id="KN847318">
    <property type="protein sequence ID" value="KIW58939.1"/>
    <property type="molecule type" value="Genomic_DNA"/>
</dbReference>
<feature type="compositionally biased region" description="Polar residues" evidence="1">
    <location>
        <begin position="129"/>
        <end position="142"/>
    </location>
</feature>
<feature type="compositionally biased region" description="Basic and acidic residues" evidence="1">
    <location>
        <begin position="10"/>
        <end position="19"/>
    </location>
</feature>
<dbReference type="InterPro" id="IPR057684">
    <property type="entry name" value="DUF7924"/>
</dbReference>
<dbReference type="Pfam" id="PF25545">
    <property type="entry name" value="DUF7924"/>
    <property type="match status" value="1"/>
</dbReference>
<name>A0A0D2FFQ9_9EURO</name>
<sequence>MPVDMAAGIAKRDTGGARESRHKRGQQQNNPDEDEDEDTTEPRRKSRRIQDSASQGRQQNPRVSSKTCRQSLRVQEKQATNQQRTARLFPTTDQLSEHNLRIFNGEINPAANNAPILERTSSSPSGSSEAETIPSQRSSDTNGHYRYTHLEDAEVYIHTDAPGDIQVAIDRIVKAEVSNDRRIKLRNIAKEFYDACKKLVQAGAGEADFVSLFRRALEAMNPDQILFCGKADWREELKPIPQQSDLDLSFLVDFNAIDTQPLPKKAQDPSLIKTPRPNISIGIKKTAVISALAALASQNVSNTKVKKFLQKLESTTVPSQQGGPAEPLLIAFPAQRASDLVFPFAVVEGKAYSTGKQVFEAQNQAAVAGASGLKIQLALNELVKRSTTSFGVPPSPFKDQLPLFFSICTEGPYHELWAHYTLIEDGVRTFNMRLLQICNGVLLEGVEEFMVSVDNVLRWGAGPFLESVVERLGTVAKKIGA</sequence>
<protein>
    <recommendedName>
        <fullName evidence="2">DUF7924 domain-containing protein</fullName>
    </recommendedName>
</protein>
<reference evidence="3 4" key="1">
    <citation type="submission" date="2015-01" db="EMBL/GenBank/DDBJ databases">
        <title>The Genome Sequence of Exophiala xenobiotica CBS118157.</title>
        <authorList>
            <consortium name="The Broad Institute Genomics Platform"/>
            <person name="Cuomo C."/>
            <person name="de Hoog S."/>
            <person name="Gorbushina A."/>
            <person name="Stielow B."/>
            <person name="Teixiera M."/>
            <person name="Abouelleil A."/>
            <person name="Chapman S.B."/>
            <person name="Priest M."/>
            <person name="Young S.K."/>
            <person name="Wortman J."/>
            <person name="Nusbaum C."/>
            <person name="Birren B."/>
        </authorList>
    </citation>
    <scope>NUCLEOTIDE SEQUENCE [LARGE SCALE GENOMIC DNA]</scope>
    <source>
        <strain evidence="3 4">CBS 118157</strain>
    </source>
</reference>
<evidence type="ECO:0000256" key="1">
    <source>
        <dbReference type="SAM" id="MobiDB-lite"/>
    </source>
</evidence>
<accession>A0A0D2FFQ9</accession>
<dbReference type="Proteomes" id="UP000054342">
    <property type="component" value="Unassembled WGS sequence"/>
</dbReference>
<dbReference type="OrthoDB" id="5372703at2759"/>
<dbReference type="GeneID" id="25325337"/>
<dbReference type="HOGENOM" id="CLU_034751_0_0_1"/>
<dbReference type="RefSeq" id="XP_013319523.1">
    <property type="nucleotide sequence ID" value="XM_013464069.1"/>
</dbReference>
<feature type="compositionally biased region" description="Polar residues" evidence="1">
    <location>
        <begin position="51"/>
        <end position="85"/>
    </location>
</feature>
<keyword evidence="4" id="KW-1185">Reference proteome</keyword>
<organism evidence="3 4">
    <name type="scientific">Exophiala xenobiotica</name>
    <dbReference type="NCBI Taxonomy" id="348802"/>
    <lineage>
        <taxon>Eukaryota</taxon>
        <taxon>Fungi</taxon>
        <taxon>Dikarya</taxon>
        <taxon>Ascomycota</taxon>
        <taxon>Pezizomycotina</taxon>
        <taxon>Eurotiomycetes</taxon>
        <taxon>Chaetothyriomycetidae</taxon>
        <taxon>Chaetothyriales</taxon>
        <taxon>Herpotrichiellaceae</taxon>
        <taxon>Exophiala</taxon>
    </lineage>
</organism>
<proteinExistence type="predicted"/>